<feature type="non-terminal residue" evidence="1">
    <location>
        <position position="1"/>
    </location>
</feature>
<proteinExistence type="predicted"/>
<reference evidence="1" key="1">
    <citation type="journal article" date="2023" name="bioRxiv">
        <title>Scaffold-level genome assemblies of two parasitoid biocontrol wasps reveal the parthenogenesis mechanism and an associated novel virus.</title>
        <authorList>
            <person name="Inwood S."/>
            <person name="Skelly J."/>
            <person name="Guhlin J."/>
            <person name="Harrop T."/>
            <person name="Goldson S."/>
            <person name="Dearden P."/>
        </authorList>
    </citation>
    <scope>NUCLEOTIDE SEQUENCE</scope>
    <source>
        <strain evidence="1">Irish</strain>
        <tissue evidence="1">Whole body</tissue>
    </source>
</reference>
<dbReference type="AlphaFoldDB" id="A0AA39FH01"/>
<sequence>MEGMNNHCLAKIKRTGHKTIVPISYVYKKNGNGKFQQATSEHAKLNVGMYMKVPGKEFEPISILRFRARKSQLMRIRNSSPSAKRFSITPGPATRCVKPVKKGMQRNTREVRVAKKKIVCYKENVLRSSDENVMTCGLGVEKVNEAQLQQTTNAIVH</sequence>
<reference evidence="1" key="2">
    <citation type="submission" date="2023-03" db="EMBL/GenBank/DDBJ databases">
        <authorList>
            <person name="Inwood S.N."/>
            <person name="Skelly J.G."/>
            <person name="Guhlin J."/>
            <person name="Harrop T.W.R."/>
            <person name="Goldson S.G."/>
            <person name="Dearden P.K."/>
        </authorList>
    </citation>
    <scope>NUCLEOTIDE SEQUENCE</scope>
    <source>
        <strain evidence="1">Irish</strain>
        <tissue evidence="1">Whole body</tissue>
    </source>
</reference>
<evidence type="ECO:0000313" key="1">
    <source>
        <dbReference type="EMBL" id="KAK0169281.1"/>
    </source>
</evidence>
<dbReference type="Proteomes" id="UP001168990">
    <property type="component" value="Unassembled WGS sequence"/>
</dbReference>
<name>A0AA39FH01_9HYME</name>
<organism evidence="1 2">
    <name type="scientific">Microctonus aethiopoides</name>
    <dbReference type="NCBI Taxonomy" id="144406"/>
    <lineage>
        <taxon>Eukaryota</taxon>
        <taxon>Metazoa</taxon>
        <taxon>Ecdysozoa</taxon>
        <taxon>Arthropoda</taxon>
        <taxon>Hexapoda</taxon>
        <taxon>Insecta</taxon>
        <taxon>Pterygota</taxon>
        <taxon>Neoptera</taxon>
        <taxon>Endopterygota</taxon>
        <taxon>Hymenoptera</taxon>
        <taxon>Apocrita</taxon>
        <taxon>Ichneumonoidea</taxon>
        <taxon>Braconidae</taxon>
        <taxon>Euphorinae</taxon>
        <taxon>Microctonus</taxon>
    </lineage>
</organism>
<dbReference type="EMBL" id="JAQQBS010000782">
    <property type="protein sequence ID" value="KAK0169281.1"/>
    <property type="molecule type" value="Genomic_DNA"/>
</dbReference>
<accession>A0AA39FH01</accession>
<gene>
    <name evidence="1" type="ORF">PV328_012254</name>
</gene>
<evidence type="ECO:0000313" key="2">
    <source>
        <dbReference type="Proteomes" id="UP001168990"/>
    </source>
</evidence>
<keyword evidence="2" id="KW-1185">Reference proteome</keyword>
<protein>
    <submittedName>
        <fullName evidence="1">Uncharacterized protein</fullName>
    </submittedName>
</protein>
<comment type="caution">
    <text evidence="1">The sequence shown here is derived from an EMBL/GenBank/DDBJ whole genome shotgun (WGS) entry which is preliminary data.</text>
</comment>